<dbReference type="PROSITE" id="PS50089">
    <property type="entry name" value="ZF_RING_2"/>
    <property type="match status" value="1"/>
</dbReference>
<proteinExistence type="predicted"/>
<comment type="caution">
    <text evidence="9">The sequence shown here is derived from an EMBL/GenBank/DDBJ whole genome shotgun (WGS) entry which is preliminary data.</text>
</comment>
<dbReference type="PANTHER" id="PTHR46347">
    <property type="entry name" value="RING/FYVE/PHD ZINC FINGER SUPERFAMILY PROTEIN"/>
    <property type="match status" value="1"/>
</dbReference>
<evidence type="ECO:0000256" key="5">
    <source>
        <dbReference type="SAM" id="MobiDB-lite"/>
    </source>
</evidence>
<dbReference type="EMBL" id="JBBBZM010000072">
    <property type="protein sequence ID" value="KAL0635334.1"/>
    <property type="molecule type" value="Genomic_DNA"/>
</dbReference>
<feature type="compositionally biased region" description="Polar residues" evidence="5">
    <location>
        <begin position="40"/>
        <end position="62"/>
    </location>
</feature>
<dbReference type="CDD" id="cd16495">
    <property type="entry name" value="RING_CH-C4HC3_MARCH"/>
    <property type="match status" value="1"/>
</dbReference>
<dbReference type="PANTHER" id="PTHR46347:SF1">
    <property type="entry name" value="RING_FYVE_PHD ZINC FINGER SUPERFAMILY PROTEIN"/>
    <property type="match status" value="1"/>
</dbReference>
<dbReference type="Gene3D" id="3.30.40.10">
    <property type="entry name" value="Zinc/RING finger domain, C3HC4 (zinc finger)"/>
    <property type="match status" value="1"/>
</dbReference>
<feature type="compositionally biased region" description="Gly residues" evidence="5">
    <location>
        <begin position="155"/>
        <end position="165"/>
    </location>
</feature>
<feature type="compositionally biased region" description="Low complexity" evidence="5">
    <location>
        <begin position="16"/>
        <end position="39"/>
    </location>
</feature>
<dbReference type="Pfam" id="PF12906">
    <property type="entry name" value="RINGv"/>
    <property type="match status" value="1"/>
</dbReference>
<gene>
    <name evidence="9" type="ORF">Q9L58_005728</name>
</gene>
<evidence type="ECO:0000256" key="2">
    <source>
        <dbReference type="ARBA" id="ARBA00022771"/>
    </source>
</evidence>
<dbReference type="PROSITE" id="PS51292">
    <property type="entry name" value="ZF_RING_CH"/>
    <property type="match status" value="1"/>
</dbReference>
<reference evidence="9 10" key="1">
    <citation type="submission" date="2024-02" db="EMBL/GenBank/DDBJ databases">
        <title>Discinaceae phylogenomics.</title>
        <authorList>
            <person name="Dirks A.C."/>
            <person name="James T.Y."/>
        </authorList>
    </citation>
    <scope>NUCLEOTIDE SEQUENCE [LARGE SCALE GENOMIC DNA]</scope>
    <source>
        <strain evidence="9 10">ACD0624</strain>
    </source>
</reference>
<dbReference type="InterPro" id="IPR011016">
    <property type="entry name" value="Znf_RING-CH"/>
</dbReference>
<protein>
    <recommendedName>
        <fullName evidence="11">RING-CH-type domain-containing protein</fullName>
    </recommendedName>
</protein>
<evidence type="ECO:0000313" key="10">
    <source>
        <dbReference type="Proteomes" id="UP001447188"/>
    </source>
</evidence>
<keyword evidence="2 4" id="KW-0863">Zinc-finger</keyword>
<feature type="compositionally biased region" description="Acidic residues" evidence="5">
    <location>
        <begin position="106"/>
        <end position="121"/>
    </location>
</feature>
<dbReference type="Proteomes" id="UP001447188">
    <property type="component" value="Unassembled WGS sequence"/>
</dbReference>
<evidence type="ECO:0000259" key="7">
    <source>
        <dbReference type="PROSITE" id="PS50089"/>
    </source>
</evidence>
<evidence type="ECO:0000256" key="3">
    <source>
        <dbReference type="ARBA" id="ARBA00022833"/>
    </source>
</evidence>
<evidence type="ECO:0000259" key="8">
    <source>
        <dbReference type="PROSITE" id="PS51292"/>
    </source>
</evidence>
<evidence type="ECO:0000256" key="4">
    <source>
        <dbReference type="PROSITE-ProRule" id="PRU00175"/>
    </source>
</evidence>
<feature type="transmembrane region" description="Helical" evidence="6">
    <location>
        <begin position="471"/>
        <end position="491"/>
    </location>
</feature>
<feature type="compositionally biased region" description="Basic residues" evidence="5">
    <location>
        <begin position="247"/>
        <end position="257"/>
    </location>
</feature>
<dbReference type="InterPro" id="IPR001841">
    <property type="entry name" value="Znf_RING"/>
</dbReference>
<feature type="region of interest" description="Disordered" evidence="5">
    <location>
        <begin position="1"/>
        <end position="202"/>
    </location>
</feature>
<feature type="transmembrane region" description="Helical" evidence="6">
    <location>
        <begin position="352"/>
        <end position="379"/>
    </location>
</feature>
<dbReference type="SMART" id="SM00744">
    <property type="entry name" value="RINGv"/>
    <property type="match status" value="1"/>
</dbReference>
<keyword evidence="6" id="KW-0472">Membrane</keyword>
<name>A0ABR3GHB0_9PEZI</name>
<dbReference type="SUPFAM" id="SSF57850">
    <property type="entry name" value="RING/U-box"/>
    <property type="match status" value="1"/>
</dbReference>
<evidence type="ECO:0000313" key="9">
    <source>
        <dbReference type="EMBL" id="KAL0635334.1"/>
    </source>
</evidence>
<feature type="region of interest" description="Disordered" evidence="5">
    <location>
        <begin position="218"/>
        <end position="281"/>
    </location>
</feature>
<evidence type="ECO:0000256" key="1">
    <source>
        <dbReference type="ARBA" id="ARBA00022723"/>
    </source>
</evidence>
<keyword evidence="6" id="KW-1133">Transmembrane helix</keyword>
<sequence length="518" mass="55194">MLEPKDGGSVNDGYNSPANSSPGSLSSSTGEPSSTKTPSAFQSTAQSPNRFDQGQSRSTVVAPSTPESEPYDDDDDEYDYDDDADPMYGVFIPPACYSPPSLCSSDTDDTDDDDNSDDGDDGIGGTAPPPQHRHRGGAFPAATGGSYDGPVATGYGVGSGNGLGPGYAIRQDRVDELTADQSRFRSAPGSAESRHPQLRGGCVSARWSGGAVAVNRARHASIAHPPTPDTMDGESSSTGLDASHTFPHPHPRPHPRPPHFQTTADTPPASPPPQEQHDGETRTCRICFDQVAPPYPPDEELGKLISPCVCRGSSRFVHQGCLQQWRVSSANHSNFYQCPTCNYQYQFRRLRLAAIVGSTGLRIGITSGIMVFTVYLLGFVSEPIINTYLDPPSILSRPAAAATSFGFRSVAGGLSQAVTWPEHMLRGVASLGLLGFLKVVYLLGPSSWWNLRSSGVGAGMGRTGRDRAAQISWVVVAIGVVNFFVFTWGLVGGLVKTWMEKAADEILEVNQDEGVKVE</sequence>
<keyword evidence="1" id="KW-0479">Metal-binding</keyword>
<feature type="transmembrane region" description="Helical" evidence="6">
    <location>
        <begin position="431"/>
        <end position="451"/>
    </location>
</feature>
<dbReference type="InterPro" id="IPR013083">
    <property type="entry name" value="Znf_RING/FYVE/PHD"/>
</dbReference>
<feature type="compositionally biased region" description="Acidic residues" evidence="5">
    <location>
        <begin position="69"/>
        <end position="85"/>
    </location>
</feature>
<keyword evidence="10" id="KW-1185">Reference proteome</keyword>
<feature type="domain" description="RING-type" evidence="7">
    <location>
        <begin position="284"/>
        <end position="342"/>
    </location>
</feature>
<feature type="domain" description="RING-CH-type" evidence="8">
    <location>
        <begin position="276"/>
        <end position="348"/>
    </location>
</feature>
<evidence type="ECO:0008006" key="11">
    <source>
        <dbReference type="Google" id="ProtNLM"/>
    </source>
</evidence>
<keyword evidence="3" id="KW-0862">Zinc</keyword>
<organism evidence="9 10">
    <name type="scientific">Discina gigas</name>
    <dbReference type="NCBI Taxonomy" id="1032678"/>
    <lineage>
        <taxon>Eukaryota</taxon>
        <taxon>Fungi</taxon>
        <taxon>Dikarya</taxon>
        <taxon>Ascomycota</taxon>
        <taxon>Pezizomycotina</taxon>
        <taxon>Pezizomycetes</taxon>
        <taxon>Pezizales</taxon>
        <taxon>Discinaceae</taxon>
        <taxon>Discina</taxon>
    </lineage>
</organism>
<keyword evidence="6" id="KW-0812">Transmembrane</keyword>
<accession>A0ABR3GHB0</accession>
<evidence type="ECO:0000256" key="6">
    <source>
        <dbReference type="SAM" id="Phobius"/>
    </source>
</evidence>